<accession>A0A409YTN1</accession>
<dbReference type="AlphaFoldDB" id="A0A409YTN1"/>
<keyword evidence="2" id="KW-1185">Reference proteome</keyword>
<name>A0A409YTN1_9AGAR</name>
<reference evidence="1 2" key="1">
    <citation type="journal article" date="2018" name="Evol. Lett.">
        <title>Horizontal gene cluster transfer increased hallucinogenic mushroom diversity.</title>
        <authorList>
            <person name="Reynolds H.T."/>
            <person name="Vijayakumar V."/>
            <person name="Gluck-Thaler E."/>
            <person name="Korotkin H.B."/>
            <person name="Matheny P.B."/>
            <person name="Slot J.C."/>
        </authorList>
    </citation>
    <scope>NUCLEOTIDE SEQUENCE [LARGE SCALE GENOMIC DNA]</scope>
    <source>
        <strain evidence="1 2">2629</strain>
    </source>
</reference>
<dbReference type="EMBL" id="NHTK01000662">
    <property type="protein sequence ID" value="PPR06376.1"/>
    <property type="molecule type" value="Genomic_DNA"/>
</dbReference>
<dbReference type="InParanoid" id="A0A409YTN1"/>
<organism evidence="1 2">
    <name type="scientific">Panaeolus cyanescens</name>
    <dbReference type="NCBI Taxonomy" id="181874"/>
    <lineage>
        <taxon>Eukaryota</taxon>
        <taxon>Fungi</taxon>
        <taxon>Dikarya</taxon>
        <taxon>Basidiomycota</taxon>
        <taxon>Agaricomycotina</taxon>
        <taxon>Agaricomycetes</taxon>
        <taxon>Agaricomycetidae</taxon>
        <taxon>Agaricales</taxon>
        <taxon>Agaricineae</taxon>
        <taxon>Galeropsidaceae</taxon>
        <taxon>Panaeolus</taxon>
    </lineage>
</organism>
<proteinExistence type="predicted"/>
<dbReference type="Proteomes" id="UP000284842">
    <property type="component" value="Unassembled WGS sequence"/>
</dbReference>
<comment type="caution">
    <text evidence="1">The sequence shown here is derived from an EMBL/GenBank/DDBJ whole genome shotgun (WGS) entry which is preliminary data.</text>
</comment>
<gene>
    <name evidence="1" type="ORF">CVT24_002489</name>
</gene>
<evidence type="ECO:0000313" key="2">
    <source>
        <dbReference type="Proteomes" id="UP000284842"/>
    </source>
</evidence>
<evidence type="ECO:0000313" key="1">
    <source>
        <dbReference type="EMBL" id="PPR06376.1"/>
    </source>
</evidence>
<protein>
    <submittedName>
        <fullName evidence="1">Uncharacterized protein</fullName>
    </submittedName>
</protein>
<sequence>MGLMQNHGNPRTIYFSPERREYHPEALSSRYSLPNRVLSGLHVLKCSFLEDTPVHLLSVATGAANLSSFTKSRPKLSHLSLERSWPALEALLDRDTISSAVIDFTHLEHLDFNPRDWDEDNQSVQQLIFISGSSLKSIMMFGKVQTYPMSRQLDLSTCTKLENARLFFSIYSNGYLFYQLIDTLKSITNPNSIQKLEIHFYMLITQHERSNSYRNVRWERLDEQLDRISTASSSRRVVCTLHLHFEGEYLDDPDKRDDLPAVVQECAQFAQELKINQLHRTNNNKRIDFNVIQRLNFKCSKFAELISIMSAAILCQELVDLFVDHLVQSIEDWLKVPGSPYRPWYPASRRLPELKQCALVNKAFASRAQKHLFCRIQVHPCFGGTSPFPPQTVLYSQSLREINNLLEIFTRKPVLASHLQHLTTDLLFDDTLNLYKPLSDLMNVLQNHGNPRSLDFSSGAQPSDLKALSSRYSFQNRFLSGLQVLKCGFLEDIPVHFIAGKPNLRILILAYCSMATGSVSPRPLTTARPRLNHLILDHSSSALEDLLGRSTSSSEAVIDFTNLEHLEFTPSDWTGNVQSVQRLVLNFGPSLKTIMMFGD</sequence>